<dbReference type="AlphaFoldDB" id="G9A3M2"/>
<proteinExistence type="predicted"/>
<evidence type="ECO:0000313" key="1">
    <source>
        <dbReference type="EMBL" id="CCE97970.1"/>
    </source>
</evidence>
<protein>
    <submittedName>
        <fullName evidence="1">Uncharacterized protein</fullName>
    </submittedName>
</protein>
<gene>
    <name evidence="1" type="ordered locus">SFHH103_03479</name>
</gene>
<dbReference type="EMBL" id="HE616890">
    <property type="protein sequence ID" value="CCE97970.1"/>
    <property type="molecule type" value="Genomic_DNA"/>
</dbReference>
<accession>G9A3M2</accession>
<dbReference type="KEGG" id="sfh:SFHH103_03479"/>
<name>G9A3M2_SINF1</name>
<evidence type="ECO:0000313" key="2">
    <source>
        <dbReference type="Proteomes" id="UP000007735"/>
    </source>
</evidence>
<dbReference type="Proteomes" id="UP000007735">
    <property type="component" value="Chromosome"/>
</dbReference>
<dbReference type="HOGENOM" id="CLU_3358044_0_0_5"/>
<sequence>MKASNIAVRTRFMNQAPGILGSLLVQRRSTADRPGV</sequence>
<reference evidence="1 2" key="1">
    <citation type="journal article" date="2012" name="J. Bacteriol.">
        <title>Genome sequence of the soybean symbiont Sinorhizobium fredii HH103.</title>
        <authorList>
            <person name="Weidner S."/>
            <person name="Becker A."/>
            <person name="Bonilla I."/>
            <person name="Jaenicke S."/>
            <person name="Lloret J."/>
            <person name="Margaret I."/>
            <person name="Puhler A."/>
            <person name="Ruiz-Sainz J.E."/>
            <person name="Schneiker-Bekel S."/>
            <person name="Szczepanowski R."/>
            <person name="Vinardell J.M."/>
            <person name="Zehner S."/>
            <person name="Gottfert M."/>
        </authorList>
    </citation>
    <scope>NUCLEOTIDE SEQUENCE [LARGE SCALE GENOMIC DNA]</scope>
    <source>
        <strain evidence="1 2">HH103</strain>
    </source>
</reference>
<organism evidence="1 2">
    <name type="scientific">Sinorhizobium fredii (strain HH103)</name>
    <dbReference type="NCBI Taxonomy" id="1117943"/>
    <lineage>
        <taxon>Bacteria</taxon>
        <taxon>Pseudomonadati</taxon>
        <taxon>Pseudomonadota</taxon>
        <taxon>Alphaproteobacteria</taxon>
        <taxon>Hyphomicrobiales</taxon>
        <taxon>Rhizobiaceae</taxon>
        <taxon>Sinorhizobium/Ensifer group</taxon>
        <taxon>Sinorhizobium</taxon>
    </lineage>
</organism>